<accession>A0A5C5XZ10</accession>
<dbReference type="AlphaFoldDB" id="A0A5C5XZ10"/>
<dbReference type="Proteomes" id="UP000317238">
    <property type="component" value="Unassembled WGS sequence"/>
</dbReference>
<evidence type="ECO:0000313" key="1">
    <source>
        <dbReference type="EMBL" id="TWT68617.1"/>
    </source>
</evidence>
<proteinExistence type="predicted"/>
<name>A0A5C5XZ10_9PLAN</name>
<keyword evidence="2" id="KW-1185">Reference proteome</keyword>
<evidence type="ECO:0000313" key="2">
    <source>
        <dbReference type="Proteomes" id="UP000317238"/>
    </source>
</evidence>
<dbReference type="EMBL" id="SJPL01000001">
    <property type="protein sequence ID" value="TWT68617.1"/>
    <property type="molecule type" value="Genomic_DNA"/>
</dbReference>
<sequence length="37" mass="3938">MGPSLLIVLEIARLPRVIIHYDTGSDDLLCIASSPSA</sequence>
<gene>
    <name evidence="1" type="ORF">Pan14r_08640</name>
</gene>
<protein>
    <submittedName>
        <fullName evidence="1">Uncharacterized protein</fullName>
    </submittedName>
</protein>
<reference evidence="1 2" key="1">
    <citation type="submission" date="2019-02" db="EMBL/GenBank/DDBJ databases">
        <title>Deep-cultivation of Planctomycetes and their phenomic and genomic characterization uncovers novel biology.</title>
        <authorList>
            <person name="Wiegand S."/>
            <person name="Jogler M."/>
            <person name="Boedeker C."/>
            <person name="Pinto D."/>
            <person name="Vollmers J."/>
            <person name="Rivas-Marin E."/>
            <person name="Kohn T."/>
            <person name="Peeters S.H."/>
            <person name="Heuer A."/>
            <person name="Rast P."/>
            <person name="Oberbeckmann S."/>
            <person name="Bunk B."/>
            <person name="Jeske O."/>
            <person name="Meyerdierks A."/>
            <person name="Storesund J.E."/>
            <person name="Kallscheuer N."/>
            <person name="Luecker S."/>
            <person name="Lage O.M."/>
            <person name="Pohl T."/>
            <person name="Merkel B.J."/>
            <person name="Hornburger P."/>
            <person name="Mueller R.-W."/>
            <person name="Bruemmer F."/>
            <person name="Labrenz M."/>
            <person name="Spormann A.M."/>
            <person name="Op Den Camp H."/>
            <person name="Overmann J."/>
            <person name="Amann R."/>
            <person name="Jetten M.S.M."/>
            <person name="Mascher T."/>
            <person name="Medema M.H."/>
            <person name="Devos D.P."/>
            <person name="Kaster A.-K."/>
            <person name="Ovreas L."/>
            <person name="Rohde M."/>
            <person name="Galperin M.Y."/>
            <person name="Jogler C."/>
        </authorList>
    </citation>
    <scope>NUCLEOTIDE SEQUENCE [LARGE SCALE GENOMIC DNA]</scope>
    <source>
        <strain evidence="1 2">Pan14r</strain>
    </source>
</reference>
<organism evidence="1 2">
    <name type="scientific">Crateriforma conspicua</name>
    <dbReference type="NCBI Taxonomy" id="2527996"/>
    <lineage>
        <taxon>Bacteria</taxon>
        <taxon>Pseudomonadati</taxon>
        <taxon>Planctomycetota</taxon>
        <taxon>Planctomycetia</taxon>
        <taxon>Planctomycetales</taxon>
        <taxon>Planctomycetaceae</taxon>
        <taxon>Crateriforma</taxon>
    </lineage>
</organism>
<comment type="caution">
    <text evidence="1">The sequence shown here is derived from an EMBL/GenBank/DDBJ whole genome shotgun (WGS) entry which is preliminary data.</text>
</comment>